<reference evidence="1" key="2">
    <citation type="submission" date="2023-07" db="EMBL/GenBank/DDBJ databases">
        <authorList>
            <person name="Bai X.-H."/>
            <person name="Wang H.-H."/>
            <person name="Wang J."/>
            <person name="Ma M.-Y."/>
            <person name="Hu H.-H."/>
            <person name="Song Z.-L."/>
            <person name="Ma H.-G."/>
            <person name="Fan Y."/>
            <person name="Du C.-Y."/>
            <person name="Xu J.-C."/>
        </authorList>
    </citation>
    <scope>NUCLEOTIDE SEQUENCE</scope>
    <source>
        <strain evidence="1">CZ1</strain>
    </source>
</reference>
<dbReference type="RefSeq" id="WP_316427399.1">
    <property type="nucleotide sequence ID" value="NZ_CP130144.1"/>
</dbReference>
<evidence type="ECO:0008006" key="2">
    <source>
        <dbReference type="Google" id="ProtNLM"/>
    </source>
</evidence>
<sequence>MAKRGQKSLRGQPEFYEEVKLRTSIALTPTARQGLDELAHSFGLSRSEFVERIGRNLISVQRIDPSTNT</sequence>
<accession>A0AA96WVK4</accession>
<organism evidence="1">
    <name type="scientific">Leptolyngbya boryana CZ1</name>
    <dbReference type="NCBI Taxonomy" id="3060204"/>
    <lineage>
        <taxon>Bacteria</taxon>
        <taxon>Bacillati</taxon>
        <taxon>Cyanobacteriota</taxon>
        <taxon>Cyanophyceae</taxon>
        <taxon>Leptolyngbyales</taxon>
        <taxon>Leptolyngbyaceae</taxon>
        <taxon>Leptolyngbya group</taxon>
        <taxon>Leptolyngbya</taxon>
    </lineage>
</organism>
<dbReference type="EMBL" id="CP130144">
    <property type="protein sequence ID" value="WNZ46123.1"/>
    <property type="molecule type" value="Genomic_DNA"/>
</dbReference>
<gene>
    <name evidence="1" type="ORF">Q2T42_30505</name>
</gene>
<evidence type="ECO:0000313" key="1">
    <source>
        <dbReference type="EMBL" id="WNZ46123.1"/>
    </source>
</evidence>
<dbReference type="AlphaFoldDB" id="A0AA96WVK4"/>
<protein>
    <recommendedName>
        <fullName evidence="2">Ribbon-helix-helix protein CopG domain-containing protein</fullName>
    </recommendedName>
</protein>
<reference evidence="1" key="1">
    <citation type="journal article" date="2023" name="Plants (Basel)">
        <title>Genomic Analysis of Leptolyngbya boryana CZ1 Reveals Efficient Carbon Fixation Modules.</title>
        <authorList>
            <person name="Bai X."/>
            <person name="Wang H."/>
            <person name="Cheng W."/>
            <person name="Wang J."/>
            <person name="Ma M."/>
            <person name="Hu H."/>
            <person name="Song Z."/>
            <person name="Ma H."/>
            <person name="Fan Y."/>
            <person name="Du C."/>
            <person name="Xu J."/>
        </authorList>
    </citation>
    <scope>NUCLEOTIDE SEQUENCE</scope>
    <source>
        <strain evidence="1">CZ1</strain>
    </source>
</reference>
<name>A0AA96WVK4_LEPBY</name>
<proteinExistence type="predicted"/>